<feature type="region of interest" description="Disordered" evidence="1">
    <location>
        <begin position="65"/>
        <end position="88"/>
    </location>
</feature>
<gene>
    <name evidence="2" type="ORF">AALO_G00013140</name>
</gene>
<dbReference type="Proteomes" id="UP000823561">
    <property type="component" value="Chromosome 1"/>
</dbReference>
<accession>A0AAV6HIQ4</accession>
<sequence>MGRRSVLWLEIIDRDNPNQQCQIEEVRREYKEICFPSPRIPRNKREYRLFKDDWVKANTYTEEYYPDSRSRETTGSSEMEGEKYVQLR</sequence>
<dbReference type="AlphaFoldDB" id="A0AAV6HIQ4"/>
<dbReference type="EMBL" id="JADWDJ010000001">
    <property type="protein sequence ID" value="KAG5286284.1"/>
    <property type="molecule type" value="Genomic_DNA"/>
</dbReference>
<protein>
    <submittedName>
        <fullName evidence="2">Uncharacterized protein</fullName>
    </submittedName>
</protein>
<name>A0AAV6HIQ4_9TELE</name>
<evidence type="ECO:0000313" key="3">
    <source>
        <dbReference type="Proteomes" id="UP000823561"/>
    </source>
</evidence>
<keyword evidence="3" id="KW-1185">Reference proteome</keyword>
<reference evidence="2 3" key="1">
    <citation type="submission" date="2020-10" db="EMBL/GenBank/DDBJ databases">
        <title>Chromosome-scale genome assembly of the Allis shad, Alosa alosa.</title>
        <authorList>
            <person name="Margot Z."/>
            <person name="Christophe K."/>
            <person name="Cabau C."/>
            <person name="Louis A."/>
            <person name="Berthelot C."/>
            <person name="Parey E."/>
            <person name="Roest Crollius H."/>
            <person name="Montfort J."/>
            <person name="Robinson-Rechavi M."/>
            <person name="Bucao C."/>
            <person name="Bouchez O."/>
            <person name="Gislard M."/>
            <person name="Lluch J."/>
            <person name="Milhes M."/>
            <person name="Lampietro C."/>
            <person name="Lopez Roques C."/>
            <person name="Donnadieu C."/>
            <person name="Braasch I."/>
            <person name="Desvignes T."/>
            <person name="Postlethwait J."/>
            <person name="Bobe J."/>
            <person name="Guiguen Y."/>
        </authorList>
    </citation>
    <scope>NUCLEOTIDE SEQUENCE [LARGE SCALE GENOMIC DNA]</scope>
    <source>
        <strain evidence="2">M-15738</strain>
        <tissue evidence="2">Blood</tissue>
    </source>
</reference>
<evidence type="ECO:0000256" key="1">
    <source>
        <dbReference type="SAM" id="MobiDB-lite"/>
    </source>
</evidence>
<comment type="caution">
    <text evidence="2">The sequence shown here is derived from an EMBL/GenBank/DDBJ whole genome shotgun (WGS) entry which is preliminary data.</text>
</comment>
<evidence type="ECO:0000313" key="2">
    <source>
        <dbReference type="EMBL" id="KAG5286284.1"/>
    </source>
</evidence>
<organism evidence="2 3">
    <name type="scientific">Alosa alosa</name>
    <name type="common">allis shad</name>
    <dbReference type="NCBI Taxonomy" id="278164"/>
    <lineage>
        <taxon>Eukaryota</taxon>
        <taxon>Metazoa</taxon>
        <taxon>Chordata</taxon>
        <taxon>Craniata</taxon>
        <taxon>Vertebrata</taxon>
        <taxon>Euteleostomi</taxon>
        <taxon>Actinopterygii</taxon>
        <taxon>Neopterygii</taxon>
        <taxon>Teleostei</taxon>
        <taxon>Clupei</taxon>
        <taxon>Clupeiformes</taxon>
        <taxon>Clupeoidei</taxon>
        <taxon>Clupeidae</taxon>
        <taxon>Alosa</taxon>
    </lineage>
</organism>
<proteinExistence type="predicted"/>